<dbReference type="EMBL" id="HBUE01163487">
    <property type="protein sequence ID" value="CAG6511422.1"/>
    <property type="molecule type" value="Transcribed_RNA"/>
</dbReference>
<name>A0A8D8IY26_CULPI</name>
<dbReference type="AlphaFoldDB" id="A0A8D8IY26"/>
<dbReference type="EMBL" id="HBUE01268716">
    <property type="protein sequence ID" value="CAG6562845.1"/>
    <property type="molecule type" value="Transcribed_RNA"/>
</dbReference>
<organism evidence="1">
    <name type="scientific">Culex pipiens</name>
    <name type="common">House mosquito</name>
    <dbReference type="NCBI Taxonomy" id="7175"/>
    <lineage>
        <taxon>Eukaryota</taxon>
        <taxon>Metazoa</taxon>
        <taxon>Ecdysozoa</taxon>
        <taxon>Arthropoda</taxon>
        <taxon>Hexapoda</taxon>
        <taxon>Insecta</taxon>
        <taxon>Pterygota</taxon>
        <taxon>Neoptera</taxon>
        <taxon>Endopterygota</taxon>
        <taxon>Diptera</taxon>
        <taxon>Nematocera</taxon>
        <taxon>Culicoidea</taxon>
        <taxon>Culicidae</taxon>
        <taxon>Culicinae</taxon>
        <taxon>Culicini</taxon>
        <taxon>Culex</taxon>
        <taxon>Culex</taxon>
    </lineage>
</organism>
<protein>
    <submittedName>
        <fullName evidence="1">(northern house mosquito) hypothetical protein</fullName>
    </submittedName>
</protein>
<sequence>MASHRSSRNFRKSVRLGFSKVTSFCAQSACVSSSIFSRSSWISQGSRDWYCSPKTSSCRTTSSEVVTSFWRLPAVASDTTGWSRNSFTSANTVYFFWSYFLSSLSHASG</sequence>
<dbReference type="EMBL" id="HBUE01163491">
    <property type="protein sequence ID" value="CAG6511425.1"/>
    <property type="molecule type" value="Transcribed_RNA"/>
</dbReference>
<reference evidence="1" key="1">
    <citation type="submission" date="2021-05" db="EMBL/GenBank/DDBJ databases">
        <authorList>
            <person name="Alioto T."/>
            <person name="Alioto T."/>
            <person name="Gomez Garrido J."/>
        </authorList>
    </citation>
    <scope>NUCLEOTIDE SEQUENCE</scope>
</reference>
<proteinExistence type="predicted"/>
<evidence type="ECO:0000313" key="1">
    <source>
        <dbReference type="EMBL" id="CAG6562845.1"/>
    </source>
</evidence>
<dbReference type="EMBL" id="HBUE01268719">
    <property type="protein sequence ID" value="CAG6562846.1"/>
    <property type="molecule type" value="Transcribed_RNA"/>
</dbReference>
<dbReference type="EMBL" id="HBUE01163490">
    <property type="protein sequence ID" value="CAG6511423.1"/>
    <property type="molecule type" value="Transcribed_RNA"/>
</dbReference>
<accession>A0A8D8IY26</accession>
<dbReference type="EMBL" id="HBUE01268720">
    <property type="protein sequence ID" value="CAG6562848.1"/>
    <property type="molecule type" value="Transcribed_RNA"/>
</dbReference>